<proteinExistence type="predicted"/>
<dbReference type="InterPro" id="IPR043502">
    <property type="entry name" value="DNA/RNA_pol_sf"/>
</dbReference>
<keyword evidence="2" id="KW-1185">Reference proteome</keyword>
<keyword evidence="1" id="KW-0548">Nucleotidyltransferase</keyword>
<evidence type="ECO:0000313" key="2">
    <source>
        <dbReference type="Proteomes" id="UP000325315"/>
    </source>
</evidence>
<name>A0A5B6WT38_9ROSI</name>
<dbReference type="GO" id="GO:0003964">
    <property type="term" value="F:RNA-directed DNA polymerase activity"/>
    <property type="evidence" value="ECO:0007669"/>
    <property type="project" value="UniProtKB-KW"/>
</dbReference>
<keyword evidence="1" id="KW-0695">RNA-directed DNA polymerase</keyword>
<dbReference type="PANTHER" id="PTHR45643">
    <property type="entry name" value="REVERSE TRANSCRIPTASE"/>
    <property type="match status" value="1"/>
</dbReference>
<dbReference type="OrthoDB" id="1734625at2759"/>
<dbReference type="InterPro" id="IPR043128">
    <property type="entry name" value="Rev_trsase/Diguanyl_cyclase"/>
</dbReference>
<dbReference type="Proteomes" id="UP000325315">
    <property type="component" value="Unassembled WGS sequence"/>
</dbReference>
<dbReference type="Gene3D" id="3.30.70.270">
    <property type="match status" value="2"/>
</dbReference>
<dbReference type="SUPFAM" id="SSF56672">
    <property type="entry name" value="DNA/RNA polymerases"/>
    <property type="match status" value="1"/>
</dbReference>
<gene>
    <name evidence="1" type="ORF">EPI10_006178</name>
</gene>
<dbReference type="EMBL" id="SMMG02000002">
    <property type="protein sequence ID" value="KAA3484067.1"/>
    <property type="molecule type" value="Genomic_DNA"/>
</dbReference>
<accession>A0A5B6WT38</accession>
<evidence type="ECO:0000313" key="1">
    <source>
        <dbReference type="EMBL" id="KAA3484067.1"/>
    </source>
</evidence>
<protein>
    <submittedName>
        <fullName evidence="1">RNA-directed DNA polymerase-like protein</fullName>
    </submittedName>
</protein>
<organism evidence="1 2">
    <name type="scientific">Gossypium australe</name>
    <dbReference type="NCBI Taxonomy" id="47621"/>
    <lineage>
        <taxon>Eukaryota</taxon>
        <taxon>Viridiplantae</taxon>
        <taxon>Streptophyta</taxon>
        <taxon>Embryophyta</taxon>
        <taxon>Tracheophyta</taxon>
        <taxon>Spermatophyta</taxon>
        <taxon>Magnoliopsida</taxon>
        <taxon>eudicotyledons</taxon>
        <taxon>Gunneridae</taxon>
        <taxon>Pentapetalae</taxon>
        <taxon>rosids</taxon>
        <taxon>malvids</taxon>
        <taxon>Malvales</taxon>
        <taxon>Malvaceae</taxon>
        <taxon>Malvoideae</taxon>
        <taxon>Gossypium</taxon>
    </lineage>
</organism>
<reference evidence="2" key="1">
    <citation type="journal article" date="2019" name="Plant Biotechnol. J.">
        <title>Genome sequencing of the Australian wild diploid species Gossypium australe highlights disease resistance and delayed gland morphogenesis.</title>
        <authorList>
            <person name="Cai Y."/>
            <person name="Cai X."/>
            <person name="Wang Q."/>
            <person name="Wang P."/>
            <person name="Zhang Y."/>
            <person name="Cai C."/>
            <person name="Xu Y."/>
            <person name="Wang K."/>
            <person name="Zhou Z."/>
            <person name="Wang C."/>
            <person name="Geng S."/>
            <person name="Li B."/>
            <person name="Dong Q."/>
            <person name="Hou Y."/>
            <person name="Wang H."/>
            <person name="Ai P."/>
            <person name="Liu Z."/>
            <person name="Yi F."/>
            <person name="Sun M."/>
            <person name="An G."/>
            <person name="Cheng J."/>
            <person name="Zhang Y."/>
            <person name="Shi Q."/>
            <person name="Xie Y."/>
            <person name="Shi X."/>
            <person name="Chang Y."/>
            <person name="Huang F."/>
            <person name="Chen Y."/>
            <person name="Hong S."/>
            <person name="Mi L."/>
            <person name="Sun Q."/>
            <person name="Zhang L."/>
            <person name="Zhou B."/>
            <person name="Peng R."/>
            <person name="Zhang X."/>
            <person name="Liu F."/>
        </authorList>
    </citation>
    <scope>NUCLEOTIDE SEQUENCE [LARGE SCALE GENOMIC DNA]</scope>
    <source>
        <strain evidence="2">cv. PA1801</strain>
    </source>
</reference>
<keyword evidence="1" id="KW-0808">Transferase</keyword>
<comment type="caution">
    <text evidence="1">The sequence shown here is derived from an EMBL/GenBank/DDBJ whole genome shotgun (WGS) entry which is preliminary data.</text>
</comment>
<sequence>MLQTLREKKLYAKFSKCEFWLREVGILGHTVSTDGIRVYLSKFFAIMSWKTLKNVSQERNFLGLAGYYRRTLNIFGLISVNRVLIS</sequence>
<dbReference type="AlphaFoldDB" id="A0A5B6WT38"/>
<dbReference type="PANTHER" id="PTHR45643:SF11">
    <property type="entry name" value="RNA-DIRECTED DNA POLYMERASE"/>
    <property type="match status" value="1"/>
</dbReference>